<name>A0ABT6Q2E8_9PROT</name>
<dbReference type="RefSeq" id="WP_281448383.1">
    <property type="nucleotide sequence ID" value="NZ_JASBAO010000001.1"/>
</dbReference>
<reference evidence="1" key="1">
    <citation type="submission" date="2023-05" db="EMBL/GenBank/DDBJ databases">
        <title>Whole genome sequence of Commensalibacter sp.</title>
        <authorList>
            <person name="Charoenyingcharoen P."/>
            <person name="Yukphan P."/>
        </authorList>
    </citation>
    <scope>NUCLEOTIDE SEQUENCE</scope>
    <source>
        <strain evidence="1">TBRC 16381</strain>
    </source>
</reference>
<keyword evidence="2" id="KW-1185">Reference proteome</keyword>
<sequence>MDIMVSIDKHNPEVIADWKDTGHKISTGLGAVGGNSRNLRERTLVRGTI</sequence>
<organism evidence="1 2">
    <name type="scientific">Commensalibacter oyaizuii</name>
    <dbReference type="NCBI Taxonomy" id="3043873"/>
    <lineage>
        <taxon>Bacteria</taxon>
        <taxon>Pseudomonadati</taxon>
        <taxon>Pseudomonadota</taxon>
        <taxon>Alphaproteobacteria</taxon>
        <taxon>Acetobacterales</taxon>
        <taxon>Acetobacteraceae</taxon>
    </lineage>
</organism>
<evidence type="ECO:0000313" key="1">
    <source>
        <dbReference type="EMBL" id="MDI2091287.1"/>
    </source>
</evidence>
<proteinExistence type="predicted"/>
<gene>
    <name evidence="1" type="ORF">QJV27_07875</name>
</gene>
<comment type="caution">
    <text evidence="1">The sequence shown here is derived from an EMBL/GenBank/DDBJ whole genome shotgun (WGS) entry which is preliminary data.</text>
</comment>
<accession>A0ABT6Q2E8</accession>
<dbReference type="Proteomes" id="UP001431634">
    <property type="component" value="Unassembled WGS sequence"/>
</dbReference>
<dbReference type="EMBL" id="JASBAO010000001">
    <property type="protein sequence ID" value="MDI2091287.1"/>
    <property type="molecule type" value="Genomic_DNA"/>
</dbReference>
<protein>
    <submittedName>
        <fullName evidence="1">Uncharacterized protein</fullName>
    </submittedName>
</protein>
<evidence type="ECO:0000313" key="2">
    <source>
        <dbReference type="Proteomes" id="UP001431634"/>
    </source>
</evidence>